<dbReference type="InterPro" id="IPR010989">
    <property type="entry name" value="SNARE"/>
</dbReference>
<reference evidence="3" key="1">
    <citation type="submission" date="2018-01" db="EMBL/GenBank/DDBJ databases">
        <authorList>
            <person name="Mao J.F."/>
        </authorList>
    </citation>
    <scope>NUCLEOTIDE SEQUENCE</scope>
    <source>
        <strain evidence="3">Huo1</strain>
        <tissue evidence="3">Leaf</tissue>
    </source>
</reference>
<evidence type="ECO:0000256" key="1">
    <source>
        <dbReference type="ARBA" id="ARBA00022927"/>
    </source>
</evidence>
<dbReference type="GO" id="GO:0016192">
    <property type="term" value="P:vesicle-mediated transport"/>
    <property type="evidence" value="ECO:0007669"/>
    <property type="project" value="InterPro"/>
</dbReference>
<evidence type="ECO:0008006" key="5">
    <source>
        <dbReference type="Google" id="ProtNLM"/>
    </source>
</evidence>
<proteinExistence type="predicted"/>
<protein>
    <recommendedName>
        <fullName evidence="5">Syntaxin 5</fullName>
    </recommendedName>
</protein>
<evidence type="ECO:0000313" key="3">
    <source>
        <dbReference type="EMBL" id="KAG6395438.1"/>
    </source>
</evidence>
<gene>
    <name evidence="3" type="ORF">SASPL_146083</name>
</gene>
<dbReference type="Gene3D" id="1.20.58.70">
    <property type="match status" value="1"/>
</dbReference>
<evidence type="ECO:0000313" key="4">
    <source>
        <dbReference type="Proteomes" id="UP000298416"/>
    </source>
</evidence>
<dbReference type="AlphaFoldDB" id="A0A8X8WI59"/>
<comment type="caution">
    <text evidence="3">The sequence shown here is derived from an EMBL/GenBank/DDBJ whole genome shotgun (WGS) entry which is preliminary data.</text>
</comment>
<dbReference type="EMBL" id="PNBA02000017">
    <property type="protein sequence ID" value="KAG6395438.1"/>
    <property type="molecule type" value="Genomic_DNA"/>
</dbReference>
<dbReference type="GO" id="GO:0016020">
    <property type="term" value="C:membrane"/>
    <property type="evidence" value="ECO:0007669"/>
    <property type="project" value="InterPro"/>
</dbReference>
<dbReference type="GO" id="GO:0015031">
    <property type="term" value="P:protein transport"/>
    <property type="evidence" value="ECO:0007669"/>
    <property type="project" value="UniProtKB-KW"/>
</dbReference>
<keyword evidence="1" id="KW-0653">Protein transport</keyword>
<accession>A0A8X8WI59</accession>
<feature type="compositionally biased region" description="Polar residues" evidence="2">
    <location>
        <begin position="211"/>
        <end position="229"/>
    </location>
</feature>
<name>A0A8X8WI59_SALSN</name>
<sequence length="256" mass="28685">MAAVGASPFRDRTSEFVSLSQTLRRIGGSVAAPAQPQLNESIAVTPDRSEFNKKASRIGLRVHQTAQKIDRLSNCMLSIRFRLISCFHLMRFSIRTFVPTVTKRSSIFDDRSKENEKLTGLIKNDITALNMAISELQNLQTMEVADGNYTGDRVVHLTAVCDDLKNRLMNVTKQFQDVLTTTTKNIKARENRKQLFSTAVPRENPFALKQPPNTVSEPPPWLSSSDSSRTNLQQSLNQCKFFLAGPLQMLNIVRAG</sequence>
<organism evidence="3">
    <name type="scientific">Salvia splendens</name>
    <name type="common">Scarlet sage</name>
    <dbReference type="NCBI Taxonomy" id="180675"/>
    <lineage>
        <taxon>Eukaryota</taxon>
        <taxon>Viridiplantae</taxon>
        <taxon>Streptophyta</taxon>
        <taxon>Embryophyta</taxon>
        <taxon>Tracheophyta</taxon>
        <taxon>Spermatophyta</taxon>
        <taxon>Magnoliopsida</taxon>
        <taxon>eudicotyledons</taxon>
        <taxon>Gunneridae</taxon>
        <taxon>Pentapetalae</taxon>
        <taxon>asterids</taxon>
        <taxon>lamiids</taxon>
        <taxon>Lamiales</taxon>
        <taxon>Lamiaceae</taxon>
        <taxon>Nepetoideae</taxon>
        <taxon>Mentheae</taxon>
        <taxon>Salviinae</taxon>
        <taxon>Salvia</taxon>
        <taxon>Salvia subgen. Calosphace</taxon>
        <taxon>core Calosphace</taxon>
    </lineage>
</organism>
<evidence type="ECO:0000256" key="2">
    <source>
        <dbReference type="SAM" id="MobiDB-lite"/>
    </source>
</evidence>
<dbReference type="SUPFAM" id="SSF47661">
    <property type="entry name" value="t-snare proteins"/>
    <property type="match status" value="1"/>
</dbReference>
<feature type="region of interest" description="Disordered" evidence="2">
    <location>
        <begin position="201"/>
        <end position="229"/>
    </location>
</feature>
<keyword evidence="4" id="KW-1185">Reference proteome</keyword>
<keyword evidence="1" id="KW-0813">Transport</keyword>
<dbReference type="Proteomes" id="UP000298416">
    <property type="component" value="Unassembled WGS sequence"/>
</dbReference>
<reference evidence="3" key="2">
    <citation type="submission" date="2020-08" db="EMBL/GenBank/DDBJ databases">
        <title>Plant Genome Project.</title>
        <authorList>
            <person name="Zhang R.-G."/>
        </authorList>
    </citation>
    <scope>NUCLEOTIDE SEQUENCE</scope>
    <source>
        <strain evidence="3">Huo1</strain>
        <tissue evidence="3">Leaf</tissue>
    </source>
</reference>